<dbReference type="EMBL" id="SRLO01000674">
    <property type="protein sequence ID" value="TNN48998.1"/>
    <property type="molecule type" value="Genomic_DNA"/>
</dbReference>
<organism evidence="1 2">
    <name type="scientific">Liparis tanakae</name>
    <name type="common">Tanaka's snailfish</name>
    <dbReference type="NCBI Taxonomy" id="230148"/>
    <lineage>
        <taxon>Eukaryota</taxon>
        <taxon>Metazoa</taxon>
        <taxon>Chordata</taxon>
        <taxon>Craniata</taxon>
        <taxon>Vertebrata</taxon>
        <taxon>Euteleostomi</taxon>
        <taxon>Actinopterygii</taxon>
        <taxon>Neopterygii</taxon>
        <taxon>Teleostei</taxon>
        <taxon>Neoteleostei</taxon>
        <taxon>Acanthomorphata</taxon>
        <taxon>Eupercaria</taxon>
        <taxon>Perciformes</taxon>
        <taxon>Cottioidei</taxon>
        <taxon>Cottales</taxon>
        <taxon>Liparidae</taxon>
        <taxon>Liparis</taxon>
    </lineage>
</organism>
<reference evidence="1 2" key="1">
    <citation type="submission" date="2019-03" db="EMBL/GenBank/DDBJ databases">
        <title>First draft genome of Liparis tanakae, snailfish: a comprehensive survey of snailfish specific genes.</title>
        <authorList>
            <person name="Kim W."/>
            <person name="Song I."/>
            <person name="Jeong J.-H."/>
            <person name="Kim D."/>
            <person name="Kim S."/>
            <person name="Ryu S."/>
            <person name="Song J.Y."/>
            <person name="Lee S.K."/>
        </authorList>
    </citation>
    <scope>NUCLEOTIDE SEQUENCE [LARGE SCALE GENOMIC DNA]</scope>
    <source>
        <tissue evidence="1">Muscle</tissue>
    </source>
</reference>
<evidence type="ECO:0000313" key="2">
    <source>
        <dbReference type="Proteomes" id="UP000314294"/>
    </source>
</evidence>
<protein>
    <submittedName>
        <fullName evidence="1">Uncharacterized protein</fullName>
    </submittedName>
</protein>
<comment type="caution">
    <text evidence="1">The sequence shown here is derived from an EMBL/GenBank/DDBJ whole genome shotgun (WGS) entry which is preliminary data.</text>
</comment>
<sequence length="71" mass="7427">MEPSLAFLSALKAPTVTCSLSEIQGDGSLVGGAYQCNCEYLASSPAVFNTCPLRSSGLDPCTILCLRPLML</sequence>
<accession>A0A4Z2G604</accession>
<dbReference type="Proteomes" id="UP000314294">
    <property type="component" value="Unassembled WGS sequence"/>
</dbReference>
<name>A0A4Z2G604_9TELE</name>
<proteinExistence type="predicted"/>
<dbReference type="AlphaFoldDB" id="A0A4Z2G604"/>
<keyword evidence="2" id="KW-1185">Reference proteome</keyword>
<evidence type="ECO:0000313" key="1">
    <source>
        <dbReference type="EMBL" id="TNN48998.1"/>
    </source>
</evidence>
<gene>
    <name evidence="1" type="ORF">EYF80_040825</name>
</gene>